<evidence type="ECO:0000256" key="2">
    <source>
        <dbReference type="ARBA" id="ARBA00022737"/>
    </source>
</evidence>
<evidence type="ECO:0000256" key="1">
    <source>
        <dbReference type="ARBA" id="ARBA00022723"/>
    </source>
</evidence>
<gene>
    <name evidence="7" type="ORF">NCGR_LOCUS48814</name>
</gene>
<dbReference type="AlphaFoldDB" id="A0A811R655"/>
<proteinExistence type="predicted"/>
<feature type="domain" description="DC1" evidence="6">
    <location>
        <begin position="15"/>
        <end position="62"/>
    </location>
</feature>
<keyword evidence="5" id="KW-1133">Transmembrane helix</keyword>
<dbReference type="EMBL" id="CAJGYO010000013">
    <property type="protein sequence ID" value="CAD6265509.1"/>
    <property type="molecule type" value="Genomic_DNA"/>
</dbReference>
<evidence type="ECO:0000313" key="7">
    <source>
        <dbReference type="EMBL" id="CAD6265509.1"/>
    </source>
</evidence>
<keyword evidence="1" id="KW-0479">Metal-binding</keyword>
<dbReference type="OrthoDB" id="664025at2759"/>
<dbReference type="PANTHER" id="PTHR46477:SF8">
    <property type="entry name" value="OS08G0257100 PROTEIN"/>
    <property type="match status" value="1"/>
</dbReference>
<dbReference type="InterPro" id="IPR043145">
    <property type="entry name" value="Znf_ZZ_sf"/>
</dbReference>
<dbReference type="PANTHER" id="PTHR46477">
    <property type="entry name" value="CYSTEINE/HISTIDINE-RICH C1 DOMAIN FAMILY PROTEIN"/>
    <property type="match status" value="1"/>
</dbReference>
<reference evidence="7" key="1">
    <citation type="submission" date="2020-10" db="EMBL/GenBank/DDBJ databases">
        <authorList>
            <person name="Han B."/>
            <person name="Lu T."/>
            <person name="Zhao Q."/>
            <person name="Huang X."/>
            <person name="Zhao Y."/>
        </authorList>
    </citation>
    <scope>NUCLEOTIDE SEQUENCE</scope>
</reference>
<keyword evidence="8" id="KW-1185">Reference proteome</keyword>
<dbReference type="Pfam" id="PF03107">
    <property type="entry name" value="C1_2"/>
    <property type="match status" value="1"/>
</dbReference>
<dbReference type="InterPro" id="IPR046349">
    <property type="entry name" value="C1-like_sf"/>
</dbReference>
<evidence type="ECO:0000256" key="3">
    <source>
        <dbReference type="ARBA" id="ARBA00022771"/>
    </source>
</evidence>
<evidence type="ECO:0000313" key="8">
    <source>
        <dbReference type="Proteomes" id="UP000604825"/>
    </source>
</evidence>
<keyword evidence="3" id="KW-0863">Zinc-finger</keyword>
<evidence type="ECO:0000256" key="5">
    <source>
        <dbReference type="SAM" id="Phobius"/>
    </source>
</evidence>
<evidence type="ECO:0000259" key="6">
    <source>
        <dbReference type="Pfam" id="PF03107"/>
    </source>
</evidence>
<organism evidence="7 8">
    <name type="scientific">Miscanthus lutarioriparius</name>
    <dbReference type="NCBI Taxonomy" id="422564"/>
    <lineage>
        <taxon>Eukaryota</taxon>
        <taxon>Viridiplantae</taxon>
        <taxon>Streptophyta</taxon>
        <taxon>Embryophyta</taxon>
        <taxon>Tracheophyta</taxon>
        <taxon>Spermatophyta</taxon>
        <taxon>Magnoliopsida</taxon>
        <taxon>Liliopsida</taxon>
        <taxon>Poales</taxon>
        <taxon>Poaceae</taxon>
        <taxon>PACMAD clade</taxon>
        <taxon>Panicoideae</taxon>
        <taxon>Andropogonodae</taxon>
        <taxon>Andropogoneae</taxon>
        <taxon>Saccharinae</taxon>
        <taxon>Miscanthus</taxon>
    </lineage>
</organism>
<feature type="transmembrane region" description="Helical" evidence="5">
    <location>
        <begin position="229"/>
        <end position="253"/>
    </location>
</feature>
<keyword evidence="2" id="KW-0677">Repeat</keyword>
<dbReference type="Gene3D" id="3.30.60.90">
    <property type="match status" value="1"/>
</dbReference>
<dbReference type="InterPro" id="IPR004146">
    <property type="entry name" value="DC1"/>
</dbReference>
<protein>
    <recommendedName>
        <fullName evidence="6">DC1 domain-containing protein</fullName>
    </recommendedName>
</protein>
<accession>A0A811R655</accession>
<keyword evidence="4" id="KW-0862">Zinc</keyword>
<dbReference type="SUPFAM" id="SSF57889">
    <property type="entry name" value="Cysteine-rich domain"/>
    <property type="match status" value="2"/>
</dbReference>
<evidence type="ECO:0000256" key="4">
    <source>
        <dbReference type="ARBA" id="ARBA00022833"/>
    </source>
</evidence>
<dbReference type="Proteomes" id="UP000604825">
    <property type="component" value="Unassembled WGS sequence"/>
</dbReference>
<dbReference type="GO" id="GO:0008270">
    <property type="term" value="F:zinc ion binding"/>
    <property type="evidence" value="ECO:0007669"/>
    <property type="project" value="UniProtKB-KW"/>
</dbReference>
<sequence>MRQYEDPPEEISHPAHRGHILKLVTNAGTTFVCDGCKEPGDGARYTCDCCESPSFDLHPPCALADEDTTLEHPLFRGSKFVLLPEPPAPVDGTVCDACGEPARGLVHHCFEDDLDLHPCCARLPDRILQDGRVFELRRKTSGACGLCGGDSGRRRNKFWAYRSYFDGEAMDLHVACMKDMARLSWEASYQSRSGGGQIVLASLPNIERTLQSLPVNKRRKSGFDHFVKIVRTVAGIIIAVIFGNPVAMIAAIAGPGGLLRG</sequence>
<keyword evidence="5" id="KW-0472">Membrane</keyword>
<comment type="caution">
    <text evidence="7">The sequence shown here is derived from an EMBL/GenBank/DDBJ whole genome shotgun (WGS) entry which is preliminary data.</text>
</comment>
<keyword evidence="5" id="KW-0812">Transmembrane</keyword>
<name>A0A811R655_9POAL</name>